<evidence type="ECO:0000313" key="1">
    <source>
        <dbReference type="EMBL" id="TGY95008.1"/>
    </source>
</evidence>
<name>A0AC61RT22_9FIRM</name>
<sequence>MAGTIIYDKLLKLMEEKGLSTYRIRKEKIISESTLQNIRNNKRITTDAIANLCDALDCQPGDIMEYIPDPPGNPDNQ</sequence>
<dbReference type="EMBL" id="SRYA01000037">
    <property type="protein sequence ID" value="TGY95008.1"/>
    <property type="molecule type" value="Genomic_DNA"/>
</dbReference>
<reference evidence="1" key="1">
    <citation type="submission" date="2019-04" db="EMBL/GenBank/DDBJ databases">
        <title>Microbes associate with the intestines of laboratory mice.</title>
        <authorList>
            <person name="Navarre W."/>
            <person name="Wong E."/>
            <person name="Huang K."/>
            <person name="Tropini C."/>
            <person name="Ng K."/>
            <person name="Yu B."/>
        </authorList>
    </citation>
    <scope>NUCLEOTIDE SEQUENCE</scope>
    <source>
        <strain evidence="1">NM01_1-7b</strain>
    </source>
</reference>
<evidence type="ECO:0000313" key="2">
    <source>
        <dbReference type="Proteomes" id="UP000304953"/>
    </source>
</evidence>
<accession>A0AC61RT22</accession>
<keyword evidence="2" id="KW-1185">Reference proteome</keyword>
<organism evidence="1 2">
    <name type="scientific">Petralouisia muris</name>
    <dbReference type="NCBI Taxonomy" id="3032872"/>
    <lineage>
        <taxon>Bacteria</taxon>
        <taxon>Bacillati</taxon>
        <taxon>Bacillota</taxon>
        <taxon>Clostridia</taxon>
        <taxon>Lachnospirales</taxon>
        <taxon>Lachnospiraceae</taxon>
        <taxon>Petralouisia</taxon>
    </lineage>
</organism>
<protein>
    <submittedName>
        <fullName evidence="1">XRE family transcriptional regulator</fullName>
    </submittedName>
</protein>
<gene>
    <name evidence="1" type="ORF">E5329_17075</name>
</gene>
<dbReference type="Proteomes" id="UP000304953">
    <property type="component" value="Unassembled WGS sequence"/>
</dbReference>
<proteinExistence type="predicted"/>
<comment type="caution">
    <text evidence="1">The sequence shown here is derived from an EMBL/GenBank/DDBJ whole genome shotgun (WGS) entry which is preliminary data.</text>
</comment>